<dbReference type="GO" id="GO:0005737">
    <property type="term" value="C:cytoplasm"/>
    <property type="evidence" value="ECO:0007669"/>
    <property type="project" value="UniProtKB-SubCell"/>
</dbReference>
<evidence type="ECO:0000313" key="5">
    <source>
        <dbReference type="EMBL" id="HIR66979.1"/>
    </source>
</evidence>
<dbReference type="SUPFAM" id="SSF55729">
    <property type="entry name" value="Acyl-CoA N-acyltransferases (Nat)"/>
    <property type="match status" value="1"/>
</dbReference>
<dbReference type="PROSITE" id="PS51186">
    <property type="entry name" value="GNAT"/>
    <property type="match status" value="1"/>
</dbReference>
<keyword evidence="2" id="KW-0012">Acyltransferase</keyword>
<dbReference type="GO" id="GO:0005840">
    <property type="term" value="C:ribosome"/>
    <property type="evidence" value="ECO:0007669"/>
    <property type="project" value="UniProtKB-KW"/>
</dbReference>
<evidence type="ECO:0000259" key="4">
    <source>
        <dbReference type="PROSITE" id="PS51186"/>
    </source>
</evidence>
<reference evidence="5" key="2">
    <citation type="journal article" date="2021" name="PeerJ">
        <title>Extensive microbial diversity within the chicken gut microbiome revealed by metagenomics and culture.</title>
        <authorList>
            <person name="Gilroy R."/>
            <person name="Ravi A."/>
            <person name="Getino M."/>
            <person name="Pursley I."/>
            <person name="Horton D.L."/>
            <person name="Alikhan N.F."/>
            <person name="Baker D."/>
            <person name="Gharbi K."/>
            <person name="Hall N."/>
            <person name="Watson M."/>
            <person name="Adriaenssens E.M."/>
            <person name="Foster-Nyarko E."/>
            <person name="Jarju S."/>
            <person name="Secka A."/>
            <person name="Antonio M."/>
            <person name="Oren A."/>
            <person name="Chaudhuri R.R."/>
            <person name="La Ragione R."/>
            <person name="Hildebrand F."/>
            <person name="Pallen M.J."/>
        </authorList>
    </citation>
    <scope>NUCLEOTIDE SEQUENCE</scope>
    <source>
        <strain evidence="5">ChiW16-3235</strain>
    </source>
</reference>
<reference evidence="5" key="1">
    <citation type="submission" date="2020-10" db="EMBL/GenBank/DDBJ databases">
        <authorList>
            <person name="Gilroy R."/>
        </authorList>
    </citation>
    <scope>NUCLEOTIDE SEQUENCE</scope>
    <source>
        <strain evidence="5">ChiW16-3235</strain>
    </source>
</reference>
<comment type="similarity">
    <text evidence="3">Belongs to the acetyltransferase family. RimI subfamily.</text>
</comment>
<gene>
    <name evidence="5" type="primary">rimI</name>
    <name evidence="5" type="ORF">IAB94_02890</name>
</gene>
<name>A0A9D1J8S6_9FIRM</name>
<comment type="catalytic activity">
    <reaction evidence="3">
        <text>N-terminal L-alanyl-[ribosomal protein bS18] + acetyl-CoA = N-terminal N(alpha)-acetyl-L-alanyl-[ribosomal protein bS18] + CoA + H(+)</text>
        <dbReference type="Rhea" id="RHEA:43756"/>
        <dbReference type="Rhea" id="RHEA-COMP:10676"/>
        <dbReference type="Rhea" id="RHEA-COMP:10677"/>
        <dbReference type="ChEBI" id="CHEBI:15378"/>
        <dbReference type="ChEBI" id="CHEBI:57287"/>
        <dbReference type="ChEBI" id="CHEBI:57288"/>
        <dbReference type="ChEBI" id="CHEBI:64718"/>
        <dbReference type="ChEBI" id="CHEBI:83683"/>
        <dbReference type="EC" id="2.3.1.266"/>
    </reaction>
</comment>
<comment type="subcellular location">
    <subcellularLocation>
        <location evidence="3">Cytoplasm</location>
    </subcellularLocation>
</comment>
<dbReference type="InterPro" id="IPR000182">
    <property type="entry name" value="GNAT_dom"/>
</dbReference>
<dbReference type="PANTHER" id="PTHR43877:SF2">
    <property type="entry name" value="AMINOALKYLPHOSPHONATE N-ACETYLTRANSFERASE-RELATED"/>
    <property type="match status" value="1"/>
</dbReference>
<dbReference type="AlphaFoldDB" id="A0A9D1J8S6"/>
<dbReference type="NCBIfam" id="TIGR01575">
    <property type="entry name" value="rimI"/>
    <property type="match status" value="1"/>
</dbReference>
<dbReference type="Pfam" id="PF00583">
    <property type="entry name" value="Acetyltransf_1"/>
    <property type="match status" value="1"/>
</dbReference>
<evidence type="ECO:0000313" key="6">
    <source>
        <dbReference type="Proteomes" id="UP000823913"/>
    </source>
</evidence>
<dbReference type="CDD" id="cd04301">
    <property type="entry name" value="NAT_SF"/>
    <property type="match status" value="1"/>
</dbReference>
<dbReference type="InterPro" id="IPR050832">
    <property type="entry name" value="Bact_Acetyltransf"/>
</dbReference>
<evidence type="ECO:0000256" key="3">
    <source>
        <dbReference type="RuleBase" id="RU363094"/>
    </source>
</evidence>
<sequence length="146" mass="16269">MLIREWKFEDILALSALEEQCFSTDRWNYRTFASCYENSAFHGFVAVDGDEIIGYGGITVAADVADIENILVAERYRRGGVGTKILKKLTGCAFSAGAKEIFLEVRVSNTPAVLMYLKSGFCGVYARTRYYSDGEDCLVMKLSAEK</sequence>
<keyword evidence="3" id="KW-0963">Cytoplasm</keyword>
<dbReference type="EMBL" id="DVHK01000068">
    <property type="protein sequence ID" value="HIR66979.1"/>
    <property type="molecule type" value="Genomic_DNA"/>
</dbReference>
<dbReference type="Proteomes" id="UP000823913">
    <property type="component" value="Unassembled WGS sequence"/>
</dbReference>
<protein>
    <recommendedName>
        <fullName evidence="3">[Ribosomal protein bS18]-alanine N-acetyltransferase</fullName>
        <ecNumber evidence="3">2.3.1.266</ecNumber>
    </recommendedName>
</protein>
<keyword evidence="1" id="KW-0808">Transferase</keyword>
<dbReference type="InterPro" id="IPR016181">
    <property type="entry name" value="Acyl_CoA_acyltransferase"/>
</dbReference>
<evidence type="ECO:0000256" key="2">
    <source>
        <dbReference type="ARBA" id="ARBA00023315"/>
    </source>
</evidence>
<organism evidence="5 6">
    <name type="scientific">Candidatus Coproplasma avicola</name>
    <dbReference type="NCBI Taxonomy" id="2840744"/>
    <lineage>
        <taxon>Bacteria</taxon>
        <taxon>Bacillati</taxon>
        <taxon>Bacillota</taxon>
        <taxon>Clostridia</taxon>
        <taxon>Eubacteriales</taxon>
        <taxon>Candidatus Coproplasma</taxon>
    </lineage>
</organism>
<dbReference type="Gene3D" id="3.40.630.30">
    <property type="match status" value="1"/>
</dbReference>
<proteinExistence type="inferred from homology"/>
<comment type="function">
    <text evidence="3">Acetylates the N-terminal alanine of ribosomal protein bS18.</text>
</comment>
<dbReference type="InterPro" id="IPR006464">
    <property type="entry name" value="AcTrfase_RimI/Ard1"/>
</dbReference>
<evidence type="ECO:0000256" key="1">
    <source>
        <dbReference type="ARBA" id="ARBA00022679"/>
    </source>
</evidence>
<keyword evidence="5" id="KW-0687">Ribonucleoprotein</keyword>
<dbReference type="EC" id="2.3.1.266" evidence="3"/>
<dbReference type="GO" id="GO:0008999">
    <property type="term" value="F:protein-N-terminal-alanine acetyltransferase activity"/>
    <property type="evidence" value="ECO:0007669"/>
    <property type="project" value="UniProtKB-EC"/>
</dbReference>
<comment type="caution">
    <text evidence="5">The sequence shown here is derived from an EMBL/GenBank/DDBJ whole genome shotgun (WGS) entry which is preliminary data.</text>
</comment>
<keyword evidence="5" id="KW-0689">Ribosomal protein</keyword>
<dbReference type="PANTHER" id="PTHR43877">
    <property type="entry name" value="AMINOALKYLPHOSPHONATE N-ACETYLTRANSFERASE-RELATED-RELATED"/>
    <property type="match status" value="1"/>
</dbReference>
<feature type="domain" description="N-acetyltransferase" evidence="4">
    <location>
        <begin position="1"/>
        <end position="145"/>
    </location>
</feature>
<accession>A0A9D1J8S6</accession>